<dbReference type="Pfam" id="PF21848">
    <property type="entry name" value="DUF6907"/>
    <property type="match status" value="1"/>
</dbReference>
<feature type="compositionally biased region" description="Polar residues" evidence="1">
    <location>
        <begin position="158"/>
        <end position="167"/>
    </location>
</feature>
<organism evidence="2 3">
    <name type="scientific">Dactylosporangium fulvum</name>
    <dbReference type="NCBI Taxonomy" id="53359"/>
    <lineage>
        <taxon>Bacteria</taxon>
        <taxon>Bacillati</taxon>
        <taxon>Actinomycetota</taxon>
        <taxon>Actinomycetes</taxon>
        <taxon>Micromonosporales</taxon>
        <taxon>Micromonosporaceae</taxon>
        <taxon>Dactylosporangium</taxon>
    </lineage>
</organism>
<evidence type="ECO:0000313" key="2">
    <source>
        <dbReference type="EMBL" id="UWP87792.1"/>
    </source>
</evidence>
<feature type="region of interest" description="Disordered" evidence="1">
    <location>
        <begin position="126"/>
        <end position="167"/>
    </location>
</feature>
<sequence length="167" mass="17426">MTATVLPFRRPSIHVEPAVTVTPWWHCQPWCTTCTGGETYTWPNGSTAIMTRYHAGAVYTAVHPDTADSADVELAVAVQVAEFDDEGCIEPPAVTLDLDGVAVALTPAQAEQVAAALTAAAGIARQPLNPRPSVSPVADGRATTSGPGASPRCRPGRTNHSQIGTRA</sequence>
<protein>
    <submittedName>
        <fullName evidence="2">Uncharacterized protein</fullName>
    </submittedName>
</protein>
<dbReference type="InterPro" id="IPR054202">
    <property type="entry name" value="DUF6907"/>
</dbReference>
<reference evidence="2" key="2">
    <citation type="submission" date="2022-09" db="EMBL/GenBank/DDBJ databases">
        <title>Biosynthetic gene clusters of Dactylosporangioum fulvum.</title>
        <authorList>
            <person name="Caradec T."/>
        </authorList>
    </citation>
    <scope>NUCLEOTIDE SEQUENCE</scope>
    <source>
        <strain evidence="2">NRRL B-16292</strain>
    </source>
</reference>
<keyword evidence="3" id="KW-1185">Reference proteome</keyword>
<reference evidence="2" key="1">
    <citation type="submission" date="2021-04" db="EMBL/GenBank/DDBJ databases">
        <authorList>
            <person name="Hartkoorn R.C."/>
            <person name="Beaudoing E."/>
            <person name="Hot D."/>
        </authorList>
    </citation>
    <scope>NUCLEOTIDE SEQUENCE</scope>
    <source>
        <strain evidence="2">NRRL B-16292</strain>
    </source>
</reference>
<name>A0ABY5WEF0_9ACTN</name>
<evidence type="ECO:0000313" key="3">
    <source>
        <dbReference type="Proteomes" id="UP001059617"/>
    </source>
</evidence>
<evidence type="ECO:0000256" key="1">
    <source>
        <dbReference type="SAM" id="MobiDB-lite"/>
    </source>
</evidence>
<dbReference type="RefSeq" id="WP_259869913.1">
    <property type="nucleotide sequence ID" value="NZ_BAAAST010000197.1"/>
</dbReference>
<accession>A0ABY5WEF0</accession>
<dbReference type="Proteomes" id="UP001059617">
    <property type="component" value="Chromosome"/>
</dbReference>
<proteinExistence type="predicted"/>
<dbReference type="EMBL" id="CP073720">
    <property type="protein sequence ID" value="UWP87792.1"/>
    <property type="molecule type" value="Genomic_DNA"/>
</dbReference>
<gene>
    <name evidence="2" type="ORF">Dfulv_16975</name>
</gene>